<feature type="transmembrane region" description="Helical" evidence="1">
    <location>
        <begin position="184"/>
        <end position="205"/>
    </location>
</feature>
<evidence type="ECO:0008006" key="4">
    <source>
        <dbReference type="Google" id="ProtNLM"/>
    </source>
</evidence>
<keyword evidence="3" id="KW-1185">Reference proteome</keyword>
<name>A0A0U4BM83_9BACT</name>
<feature type="transmembrane region" description="Helical" evidence="1">
    <location>
        <begin position="422"/>
        <end position="442"/>
    </location>
</feature>
<sequence>MLLASLVLLYAGLYNGFPLVTSDTGTYLNSALNFTVPDDRPITYGLFARAAALGFSLWFVVFFQCLILGGLLLRYIREFAPRVAHPAAQLALLTLGVWATGVSWFSSQLMPDIFTPIGLMTLALVLLGRSRSGLERAAWLALALLAGLMHTSNLLTFSLVVFGLGLGAWRGGWFSRGLLRRRDWQLATAVVLAGWLVLPTLHLAFGGGFTLSRASPAFLMARLNESGILERFLDRECATGHYALCAYRDKLPNDAVTFMWDGNSPLNLAGGWNATRAEYQHIIGKIARSPRYYPYLASETAQATLRQLTHVGLGDGLTPFRENTNPYWKVGEFRTYELKEYLSSMQNHNLLSFSSLNERVYLAYVLALLAGLLGLSSPAVRRWAGAPTALLLTVLGLGIGANALVTGALANVLDRLQARTAWLLPFVVLVLATEMLLTWWAARHAPAPEPVFTPE</sequence>
<evidence type="ECO:0000313" key="2">
    <source>
        <dbReference type="EMBL" id="ALW84487.1"/>
    </source>
</evidence>
<reference evidence="2 3" key="1">
    <citation type="submission" date="2015-12" db="EMBL/GenBank/DDBJ databases">
        <authorList>
            <person name="Shamseldin A."/>
            <person name="Moawad H."/>
            <person name="Abd El-Rahim W.M."/>
            <person name="Sadowsky M.J."/>
        </authorList>
    </citation>
    <scope>NUCLEOTIDE SEQUENCE [LARGE SCALE GENOMIC DNA]</scope>
    <source>
        <strain evidence="2 3">DG5B</strain>
    </source>
</reference>
<feature type="transmembrane region" description="Helical" evidence="1">
    <location>
        <begin position="361"/>
        <end position="380"/>
    </location>
</feature>
<keyword evidence="1" id="KW-0472">Membrane</keyword>
<protein>
    <recommendedName>
        <fullName evidence="4">Glycosyltransferase RgtA/B/C/D-like domain-containing protein</fullName>
    </recommendedName>
</protein>
<dbReference type="EMBL" id="CP013909">
    <property type="protein sequence ID" value="ALW84487.1"/>
    <property type="molecule type" value="Genomic_DNA"/>
</dbReference>
<feature type="transmembrane region" description="Helical" evidence="1">
    <location>
        <begin position="46"/>
        <end position="75"/>
    </location>
</feature>
<evidence type="ECO:0000256" key="1">
    <source>
        <dbReference type="SAM" id="Phobius"/>
    </source>
</evidence>
<feature type="transmembrane region" description="Helical" evidence="1">
    <location>
        <begin position="386"/>
        <end position="410"/>
    </location>
</feature>
<feature type="transmembrane region" description="Helical" evidence="1">
    <location>
        <begin position="113"/>
        <end position="130"/>
    </location>
</feature>
<feature type="transmembrane region" description="Helical" evidence="1">
    <location>
        <begin position="137"/>
        <end position="164"/>
    </location>
</feature>
<dbReference type="KEGG" id="hyg:AUC43_04945"/>
<keyword evidence="1" id="KW-0812">Transmembrane</keyword>
<organism evidence="2 3">
    <name type="scientific">Hymenobacter sedentarius</name>
    <dbReference type="NCBI Taxonomy" id="1411621"/>
    <lineage>
        <taxon>Bacteria</taxon>
        <taxon>Pseudomonadati</taxon>
        <taxon>Bacteroidota</taxon>
        <taxon>Cytophagia</taxon>
        <taxon>Cytophagales</taxon>
        <taxon>Hymenobacteraceae</taxon>
        <taxon>Hymenobacter</taxon>
    </lineage>
</organism>
<proteinExistence type="predicted"/>
<dbReference type="STRING" id="1411621.AUC43_04945"/>
<dbReference type="Proteomes" id="UP000059542">
    <property type="component" value="Chromosome"/>
</dbReference>
<feature type="transmembrane region" description="Helical" evidence="1">
    <location>
        <begin position="87"/>
        <end position="107"/>
    </location>
</feature>
<keyword evidence="1" id="KW-1133">Transmembrane helix</keyword>
<gene>
    <name evidence="2" type="ORF">AUC43_04945</name>
</gene>
<dbReference type="AlphaFoldDB" id="A0A0U4BM83"/>
<evidence type="ECO:0000313" key="3">
    <source>
        <dbReference type="Proteomes" id="UP000059542"/>
    </source>
</evidence>
<accession>A0A0U4BM83</accession>